<dbReference type="NCBIfam" id="TIGR03748">
    <property type="entry name" value="conj_PilL"/>
    <property type="match status" value="1"/>
</dbReference>
<proteinExistence type="predicted"/>
<reference evidence="2 3" key="1">
    <citation type="submission" date="2016-10" db="EMBL/GenBank/DDBJ databases">
        <authorList>
            <person name="de Groot N.N."/>
        </authorList>
    </citation>
    <scope>NUCLEOTIDE SEQUENCE [LARGE SCALE GENOMIC DNA]</scope>
    <source>
        <strain evidence="2 3">DSM 16619</strain>
    </source>
</reference>
<dbReference type="Proteomes" id="UP000198781">
    <property type="component" value="Unassembled WGS sequence"/>
</dbReference>
<evidence type="ECO:0000313" key="3">
    <source>
        <dbReference type="Proteomes" id="UP000198781"/>
    </source>
</evidence>
<evidence type="ECO:0000313" key="2">
    <source>
        <dbReference type="EMBL" id="SDC41472.1"/>
    </source>
</evidence>
<dbReference type="AlphaFoldDB" id="A0A1G6LDG9"/>
<dbReference type="InterPro" id="IPR022260">
    <property type="entry name" value="Integr_conj_element_PilL"/>
</dbReference>
<keyword evidence="2" id="KW-0808">Transferase</keyword>
<dbReference type="GO" id="GO:0016301">
    <property type="term" value="F:kinase activity"/>
    <property type="evidence" value="ECO:0007669"/>
    <property type="project" value="UniProtKB-KW"/>
</dbReference>
<keyword evidence="2" id="KW-0418">Kinase</keyword>
<dbReference type="STRING" id="187868.SAMN05192589_102144"/>
<feature type="compositionally biased region" description="Basic and acidic residues" evidence="1">
    <location>
        <begin position="186"/>
        <end position="195"/>
    </location>
</feature>
<protein>
    <submittedName>
        <fullName evidence="2">Type IV pili sensor histidine kinase and response regulator</fullName>
    </submittedName>
</protein>
<gene>
    <name evidence="2" type="ORF">SAMN05192589_102144</name>
</gene>
<accession>A0A1G6LDG9</accession>
<evidence type="ECO:0000256" key="1">
    <source>
        <dbReference type="SAM" id="MobiDB-lite"/>
    </source>
</evidence>
<organism evidence="2 3">
    <name type="scientific">Paracidovorax valerianellae</name>
    <dbReference type="NCBI Taxonomy" id="187868"/>
    <lineage>
        <taxon>Bacteria</taxon>
        <taxon>Pseudomonadati</taxon>
        <taxon>Pseudomonadota</taxon>
        <taxon>Betaproteobacteria</taxon>
        <taxon>Burkholderiales</taxon>
        <taxon>Comamonadaceae</taxon>
        <taxon>Paracidovorax</taxon>
    </lineage>
</organism>
<feature type="region of interest" description="Disordered" evidence="1">
    <location>
        <begin position="172"/>
        <end position="195"/>
    </location>
</feature>
<name>A0A1G6LDG9_9BURK</name>
<sequence length="195" mass="20826">MQAISLSEFDRSHAMAIAGALTLAMLGGCATVTATEDKAAPTLAPMPATDTTLPRAIPVVRQSRYTLVELVPETAQRDLLLQVVDITLPPSPQTTVGEGLQYLLRHSGYRLCTDGAARSELYAQPLPAAHMHLGPLTLRDALLTMAGSAWGLYVDDVSRQVCFHLASEASAEGTGSTCTLPPRADLATEHHRERP</sequence>
<dbReference type="EMBL" id="FMZC01000002">
    <property type="protein sequence ID" value="SDC41472.1"/>
    <property type="molecule type" value="Genomic_DNA"/>
</dbReference>
<keyword evidence="3" id="KW-1185">Reference proteome</keyword>